<dbReference type="InterPro" id="IPR029151">
    <property type="entry name" value="Sensor-like_sf"/>
</dbReference>
<keyword evidence="5" id="KW-1185">Reference proteome</keyword>
<proteinExistence type="predicted"/>
<evidence type="ECO:0000256" key="2">
    <source>
        <dbReference type="SAM" id="SignalP"/>
    </source>
</evidence>
<evidence type="ECO:0000259" key="3">
    <source>
        <dbReference type="PROSITE" id="PS50234"/>
    </source>
</evidence>
<keyword evidence="2" id="KW-0732">Signal</keyword>
<feature type="transmembrane region" description="Helical" evidence="1">
    <location>
        <begin position="1069"/>
        <end position="1093"/>
    </location>
</feature>
<feature type="chain" id="PRO_5036447245" description="VWFA domain-containing protein" evidence="2">
    <location>
        <begin position="22"/>
        <end position="1148"/>
    </location>
</feature>
<feature type="domain" description="VWFA" evidence="3">
    <location>
        <begin position="202"/>
        <end position="399"/>
    </location>
</feature>
<dbReference type="PANTHER" id="PTHR10166">
    <property type="entry name" value="VOLTAGE-DEPENDENT CALCIUM CHANNEL SUBUNIT ALPHA-2/DELTA-RELATED"/>
    <property type="match status" value="1"/>
</dbReference>
<accession>A0A8W8MSX2</accession>
<dbReference type="PROSITE" id="PS50234">
    <property type="entry name" value="VWFA"/>
    <property type="match status" value="1"/>
</dbReference>
<dbReference type="SMART" id="SM00327">
    <property type="entry name" value="VWA"/>
    <property type="match status" value="1"/>
</dbReference>
<sequence length="1148" mass="129244">MKVRYLLACLFVVKHVIPQNAQEINGDILARELNKVADSVGWSFLQNEYNKLRYQETKPDGEKLVKEIAEKIAGRMKEVDNALTKLKEAVEGDQLSSANVPQDCCVDGEYQENVRFRTHVSEETFCYIRPSYVSGDDIKFPTTKVLDAMKANLNVKHLQFQYIGLKTGLFINYPSTRLRDCDSYDPRFRPYFVSSTATIPRDVVVVLEIFASMRGDKLFEAKHAALTVMETLGVKDRFGLVVFNDEASTLGGCYGNQVVPVTSTTKKSFRDFLNSQQAQKGADYDVALRKAFALLKGNSSVEAKDRDQILLFVSDGRDNSGTEGNPLEVIRDENEAINNNVVINTYGIGTGINSNEKQLLRNMAEQTLNNNSYGHVKRGQYEFITDLKTSSLRKVMGTYYKYDSVPISPSPTYTQPYKDFFTNESVITGCLPFALNGGFHGVVCADILISKLVAEILYLKHGEFIYAFIIDGEGRTLVHPLLPDPRDVIAQEQDINNINNFETSGDVSEVIDSMKKKPMQSSLISYEPLGACDFVKSKLRIYLYRGSKGQKPLDTDILETRGQKYLDGDSKRTMKAVFYWAPIVASGSNFSLCIVMEKDNTVSDIENFNHPISGDFVYHRWDLNRWPAPFCRHFSRYATQAKTTVKLTPDAFKEASLYTGVKETGVRVKQLKDYISGDITTNPGLKTSAIKSIRLTYPMEKLWMTTSKEEAPYLVWRYVMTEDGVQRQYPGVRLTDDYDHKLRPWYHRTIAQKTINVVSAPYEDSWGSGKIISLTRSILKGGTNTGGKVEAVIGTDFSIYFFNQMLEDIYPICADRTRYSCILIDNSGFLVMHPYYIETTSPIEGQIHITYLEGRISRSLIDKGIMYKQPCRDTGNKKEQFTYRVKLKGSDLGGIIDSKDEYELRPVSSSNVFLILKKRRSNDEDKCCDSENYVSPSSIPCGTEKCSCLCYKELSFNECRNEYNITKGFVPCSSQLPTLRSVSTPEEDKTRNLPTCFPTDCACRKTERDCFRTSGCSWCKSDKNGNLVNGFCDLKEICPSQQCLKDVCIRKRCGPPECKNPPCDDVSNVVIYASASGGAVVVVILIIIVVCIIRKKKDGHDDTYLDATHEVTIFSKPTSDCIDYNTVPNCYTSTLSVTSEESVNSNAS</sequence>
<dbReference type="SUPFAM" id="SSF103190">
    <property type="entry name" value="Sensory domain-like"/>
    <property type="match status" value="1"/>
</dbReference>
<evidence type="ECO:0000313" key="4">
    <source>
        <dbReference type="EnsemblMetazoa" id="G3809.1:cds"/>
    </source>
</evidence>
<protein>
    <recommendedName>
        <fullName evidence="3">VWFA domain-containing protein</fullName>
    </recommendedName>
</protein>
<dbReference type="GO" id="GO:0005891">
    <property type="term" value="C:voltage-gated calcium channel complex"/>
    <property type="evidence" value="ECO:0007669"/>
    <property type="project" value="TreeGrafter"/>
</dbReference>
<reference evidence="4" key="1">
    <citation type="submission" date="2022-08" db="UniProtKB">
        <authorList>
            <consortium name="EnsemblMetazoa"/>
        </authorList>
    </citation>
    <scope>IDENTIFICATION</scope>
    <source>
        <strain evidence="4">05x7-T-G4-1.051#20</strain>
    </source>
</reference>
<name>A0A8W8MSX2_MAGGI</name>
<dbReference type="EnsemblMetazoa" id="G3809.1">
    <property type="protein sequence ID" value="G3809.1:cds"/>
    <property type="gene ID" value="G3809"/>
</dbReference>
<dbReference type="Gene3D" id="3.40.50.410">
    <property type="entry name" value="von Willebrand factor, type A domain"/>
    <property type="match status" value="1"/>
</dbReference>
<organism evidence="4 5">
    <name type="scientific">Magallana gigas</name>
    <name type="common">Pacific oyster</name>
    <name type="synonym">Crassostrea gigas</name>
    <dbReference type="NCBI Taxonomy" id="29159"/>
    <lineage>
        <taxon>Eukaryota</taxon>
        <taxon>Metazoa</taxon>
        <taxon>Spiralia</taxon>
        <taxon>Lophotrochozoa</taxon>
        <taxon>Mollusca</taxon>
        <taxon>Bivalvia</taxon>
        <taxon>Autobranchia</taxon>
        <taxon>Pteriomorphia</taxon>
        <taxon>Ostreida</taxon>
        <taxon>Ostreoidea</taxon>
        <taxon>Ostreidae</taxon>
        <taxon>Magallana</taxon>
    </lineage>
</organism>
<evidence type="ECO:0000256" key="1">
    <source>
        <dbReference type="SAM" id="Phobius"/>
    </source>
</evidence>
<dbReference type="PANTHER" id="PTHR10166:SF66">
    <property type="entry name" value="VWFA AND CACHE DOMAIN-CONTAINING PROTEIN CG16868"/>
    <property type="match status" value="1"/>
</dbReference>
<dbReference type="AlphaFoldDB" id="A0A8W8MSX2"/>
<dbReference type="GO" id="GO:0005245">
    <property type="term" value="F:voltage-gated calcium channel activity"/>
    <property type="evidence" value="ECO:0007669"/>
    <property type="project" value="TreeGrafter"/>
</dbReference>
<keyword evidence="1" id="KW-0472">Membrane</keyword>
<dbReference type="InterPro" id="IPR036465">
    <property type="entry name" value="vWFA_dom_sf"/>
</dbReference>
<dbReference type="InterPro" id="IPR002035">
    <property type="entry name" value="VWF_A"/>
</dbReference>
<evidence type="ECO:0000313" key="5">
    <source>
        <dbReference type="Proteomes" id="UP000005408"/>
    </source>
</evidence>
<feature type="signal peptide" evidence="2">
    <location>
        <begin position="1"/>
        <end position="21"/>
    </location>
</feature>
<dbReference type="Proteomes" id="UP000005408">
    <property type="component" value="Unassembled WGS sequence"/>
</dbReference>
<keyword evidence="1" id="KW-0812">Transmembrane</keyword>
<dbReference type="SUPFAM" id="SSF53300">
    <property type="entry name" value="vWA-like"/>
    <property type="match status" value="1"/>
</dbReference>
<dbReference type="InterPro" id="IPR051173">
    <property type="entry name" value="Ca_channel_alpha-2/delta"/>
</dbReference>
<dbReference type="Gene3D" id="3.30.450.20">
    <property type="entry name" value="PAS domain"/>
    <property type="match status" value="2"/>
</dbReference>
<dbReference type="Pfam" id="PF00092">
    <property type="entry name" value="VWA"/>
    <property type="match status" value="1"/>
</dbReference>
<keyword evidence="1" id="KW-1133">Transmembrane helix</keyword>